<dbReference type="GO" id="GO:0001881">
    <property type="term" value="P:receptor recycling"/>
    <property type="evidence" value="ECO:0007669"/>
    <property type="project" value="TreeGrafter"/>
</dbReference>
<feature type="region of interest" description="Disordered" evidence="4">
    <location>
        <begin position="239"/>
        <end position="481"/>
    </location>
</feature>
<dbReference type="CDD" id="cd13316">
    <property type="entry name" value="PH_Boi"/>
    <property type="match status" value="1"/>
</dbReference>
<dbReference type="InterPro" id="IPR001452">
    <property type="entry name" value="SH3_domain"/>
</dbReference>
<dbReference type="SMART" id="SM00233">
    <property type="entry name" value="PH"/>
    <property type="match status" value="1"/>
</dbReference>
<organism evidence="8 9">
    <name type="scientific">Kuraishia capsulata CBS 1993</name>
    <dbReference type="NCBI Taxonomy" id="1382522"/>
    <lineage>
        <taxon>Eukaryota</taxon>
        <taxon>Fungi</taxon>
        <taxon>Dikarya</taxon>
        <taxon>Ascomycota</taxon>
        <taxon>Saccharomycotina</taxon>
        <taxon>Pichiomycetes</taxon>
        <taxon>Pichiales</taxon>
        <taxon>Pichiaceae</taxon>
        <taxon>Kuraishia</taxon>
    </lineage>
</organism>
<evidence type="ECO:0000259" key="7">
    <source>
        <dbReference type="PROSITE" id="PS50105"/>
    </source>
</evidence>
<dbReference type="Gene3D" id="2.30.30.40">
    <property type="entry name" value="SH3 Domains"/>
    <property type="match status" value="1"/>
</dbReference>
<dbReference type="Gene3D" id="2.30.29.30">
    <property type="entry name" value="Pleckstrin-homology domain (PH domain)/Phosphotyrosine-binding domain (PTB)"/>
    <property type="match status" value="1"/>
</dbReference>
<dbReference type="OrthoDB" id="73680at2759"/>
<dbReference type="GO" id="GO:0055037">
    <property type="term" value="C:recycling endosome"/>
    <property type="evidence" value="ECO:0007669"/>
    <property type="project" value="TreeGrafter"/>
</dbReference>
<feature type="region of interest" description="Disordered" evidence="4">
    <location>
        <begin position="685"/>
        <end position="845"/>
    </location>
</feature>
<dbReference type="Proteomes" id="UP000019384">
    <property type="component" value="Unassembled WGS sequence"/>
</dbReference>
<feature type="compositionally biased region" description="Basic residues" evidence="4">
    <location>
        <begin position="239"/>
        <end position="250"/>
    </location>
</feature>
<dbReference type="Gene3D" id="1.10.150.50">
    <property type="entry name" value="Transcription Factor, Ets-1"/>
    <property type="match status" value="1"/>
</dbReference>
<dbReference type="HOGENOM" id="CLU_003845_0_0_1"/>
<accession>W6MRG1</accession>
<feature type="compositionally biased region" description="Basic and acidic residues" evidence="4">
    <location>
        <begin position="346"/>
        <end position="362"/>
    </location>
</feature>
<evidence type="ECO:0000313" key="9">
    <source>
        <dbReference type="Proteomes" id="UP000019384"/>
    </source>
</evidence>
<protein>
    <recommendedName>
        <fullName evidence="10">Protein BOI2</fullName>
    </recommendedName>
</protein>
<feature type="compositionally biased region" description="Polar residues" evidence="4">
    <location>
        <begin position="719"/>
        <end position="754"/>
    </location>
</feature>
<dbReference type="InterPro" id="IPR036028">
    <property type="entry name" value="SH3-like_dom_sf"/>
</dbReference>
<dbReference type="CDD" id="cd11886">
    <property type="entry name" value="SH3_BOI"/>
    <property type="match status" value="1"/>
</dbReference>
<feature type="compositionally biased region" description="Basic and acidic residues" evidence="4">
    <location>
        <begin position="467"/>
        <end position="481"/>
    </location>
</feature>
<dbReference type="PROSITE" id="PS50002">
    <property type="entry name" value="SH3"/>
    <property type="match status" value="1"/>
</dbReference>
<dbReference type="PROSITE" id="PS50105">
    <property type="entry name" value="SAM_DOMAIN"/>
    <property type="match status" value="1"/>
</dbReference>
<dbReference type="Pfam" id="PF07647">
    <property type="entry name" value="SAM_2"/>
    <property type="match status" value="1"/>
</dbReference>
<keyword evidence="1 3" id="KW-0728">SH3 domain</keyword>
<keyword evidence="2" id="KW-0597">Phosphoprotein</keyword>
<dbReference type="GO" id="GO:0005769">
    <property type="term" value="C:early endosome"/>
    <property type="evidence" value="ECO:0007669"/>
    <property type="project" value="TreeGrafter"/>
</dbReference>
<dbReference type="GO" id="GO:0042147">
    <property type="term" value="P:retrograde transport, endosome to Golgi"/>
    <property type="evidence" value="ECO:0007669"/>
    <property type="project" value="TreeGrafter"/>
</dbReference>
<dbReference type="InterPro" id="IPR001849">
    <property type="entry name" value="PH_domain"/>
</dbReference>
<dbReference type="GeneID" id="34521212"/>
<name>W6MRG1_9ASCO</name>
<dbReference type="Pfam" id="PF00018">
    <property type="entry name" value="SH3_1"/>
    <property type="match status" value="1"/>
</dbReference>
<evidence type="ECO:0000256" key="3">
    <source>
        <dbReference type="PROSITE-ProRule" id="PRU00192"/>
    </source>
</evidence>
<dbReference type="InterPro" id="IPR045188">
    <property type="entry name" value="Boi1/Boi2-like"/>
</dbReference>
<evidence type="ECO:0000259" key="5">
    <source>
        <dbReference type="PROSITE" id="PS50002"/>
    </source>
</evidence>
<reference evidence="8" key="1">
    <citation type="submission" date="2013-12" db="EMBL/GenBank/DDBJ databases">
        <authorList>
            <person name="Genoscope - CEA"/>
        </authorList>
    </citation>
    <scope>NUCLEOTIDE SEQUENCE</scope>
    <source>
        <strain evidence="8">CBS 1993</strain>
    </source>
</reference>
<dbReference type="PROSITE" id="PS50003">
    <property type="entry name" value="PH_DOMAIN"/>
    <property type="match status" value="1"/>
</dbReference>
<dbReference type="RefSeq" id="XP_022459824.1">
    <property type="nucleotide sequence ID" value="XM_022602264.1"/>
</dbReference>
<evidence type="ECO:0000313" key="8">
    <source>
        <dbReference type="EMBL" id="CDK27832.1"/>
    </source>
</evidence>
<dbReference type="GO" id="GO:0005829">
    <property type="term" value="C:cytosol"/>
    <property type="evidence" value="ECO:0007669"/>
    <property type="project" value="GOC"/>
</dbReference>
<dbReference type="SUPFAM" id="SSF50729">
    <property type="entry name" value="PH domain-like"/>
    <property type="match status" value="1"/>
</dbReference>
<evidence type="ECO:0000259" key="6">
    <source>
        <dbReference type="PROSITE" id="PS50003"/>
    </source>
</evidence>
<dbReference type="SUPFAM" id="SSF50044">
    <property type="entry name" value="SH3-domain"/>
    <property type="match status" value="1"/>
</dbReference>
<feature type="compositionally biased region" description="Polar residues" evidence="4">
    <location>
        <begin position="806"/>
        <end position="820"/>
    </location>
</feature>
<dbReference type="EMBL" id="HG793128">
    <property type="protein sequence ID" value="CDK27832.1"/>
    <property type="molecule type" value="Genomic_DNA"/>
</dbReference>
<dbReference type="PANTHER" id="PTHR22902">
    <property type="entry name" value="SESQUIPEDALIAN"/>
    <property type="match status" value="1"/>
</dbReference>
<dbReference type="SMART" id="SM00326">
    <property type="entry name" value="SH3"/>
    <property type="match status" value="1"/>
</dbReference>
<proteinExistence type="predicted"/>
<dbReference type="SUPFAM" id="SSF47769">
    <property type="entry name" value="SAM/Pointed domain"/>
    <property type="match status" value="1"/>
</dbReference>
<evidence type="ECO:0000256" key="1">
    <source>
        <dbReference type="ARBA" id="ARBA00022443"/>
    </source>
</evidence>
<dbReference type="SMART" id="SM00454">
    <property type="entry name" value="SAM"/>
    <property type="match status" value="1"/>
</dbReference>
<evidence type="ECO:0008006" key="10">
    <source>
        <dbReference type="Google" id="ProtNLM"/>
    </source>
</evidence>
<dbReference type="InterPro" id="IPR013761">
    <property type="entry name" value="SAM/pointed_sf"/>
</dbReference>
<sequence length="845" mass="92728">MASQDYQGSVGVLFECVKEFSARLGDEVTLKPGDKVELISDDSEYGDGWYMGKNLTTGEVGLYPKAFTKKVSDDSTTRPGLLRSRSRRTVNGSPVTPTQQFNELSMVEESPNTTANTFNTFDSNDRSKYSSVHHTLNDIDKAIQELGSYDSTNGSIEAENEELGSQLNPADVSSWSPEQVTQYFSFLNFEVESAGQFARHKISGAILIELELSNLKELDIASFGTRFEIYKEIEELRAASKHKGSGRRQKLQAAPSVRRQAPNSTIPTRPLGHARKRSQSMDDIPQFPANERPAATEPRPSRSTQRPLSIANGFASPIASGSVGEFESPRRAPKPPVDRNQAYRFGTRDTSEYPTDFQDHSRQSSKAASSIYPDHQRTGSALSFSKSRTGSPARHERRTSDMSTRDLRGGKEHKRYSSILSFTSARESPSRPQSAINGGALKTPNVIDLDQFGELPDLKSPKRRSVSAKEAEVSSPVRDPKRTVSEAIKRPMTRTDSGAASPNVMGLGFRRKAQTSAFQEGIRDVTADDSVKTADYSGWMSKKGNVTIGSWNKRYFTLHGTRLSYFATMKDKREKGLIDITSHKVLPAKESDDKFTALYAASTGSGRYCFKLVPPAPGSRKGLTFTQQKVHYFAVDTKEEMRGWMAALMKATIDMDESVAVVSSCDTPTVSLQKAQEMLAQARDYARKKDLEDEHSEPTSAVSTAETTLITDGPEMSEPGTSPMQSPTAKNMTTPTLLSTNAMSTPKSQTSRHSSLAPPKIETSGSHSGFSSPYLLASGLLGSPKPDTDDGSNHVSSPDLGYRPSLQRQRTASTNPTPMVTNLEKEMNPAIISNGSKRVSSFRKR</sequence>
<gene>
    <name evidence="8" type="ORF">KUCA_T00003811001</name>
</gene>
<feature type="compositionally biased region" description="Polar residues" evidence="4">
    <location>
        <begin position="418"/>
        <end position="436"/>
    </location>
</feature>
<dbReference type="CDD" id="cd09535">
    <property type="entry name" value="SAM_BOI-like_fungal"/>
    <property type="match status" value="1"/>
</dbReference>
<dbReference type="GO" id="GO:0005802">
    <property type="term" value="C:trans-Golgi network"/>
    <property type="evidence" value="ECO:0007669"/>
    <property type="project" value="TreeGrafter"/>
</dbReference>
<feature type="compositionally biased region" description="Polar residues" evidence="4">
    <location>
        <begin position="378"/>
        <end position="390"/>
    </location>
</feature>
<dbReference type="GO" id="GO:0007032">
    <property type="term" value="P:endosome organization"/>
    <property type="evidence" value="ECO:0007669"/>
    <property type="project" value="TreeGrafter"/>
</dbReference>
<dbReference type="InterPro" id="IPR001660">
    <property type="entry name" value="SAM"/>
</dbReference>
<dbReference type="AlphaFoldDB" id="W6MRG1"/>
<dbReference type="FunFam" id="2.30.29.30:FF:000230">
    <property type="entry name" value="Polarized growth protein (Boi2)"/>
    <property type="match status" value="1"/>
</dbReference>
<dbReference type="PANTHER" id="PTHR22902:SF27">
    <property type="entry name" value="PLECKSTRIN HOMOLOGY DOMAIN-CONTAINING FAMILY A MEMBER 3"/>
    <property type="match status" value="1"/>
</dbReference>
<dbReference type="Pfam" id="PF00169">
    <property type="entry name" value="PH"/>
    <property type="match status" value="1"/>
</dbReference>
<reference evidence="8" key="2">
    <citation type="submission" date="2014-02" db="EMBL/GenBank/DDBJ databases">
        <title>Complete DNA sequence of /Kuraishia capsulata/ illustrates novel genomic features among budding yeasts (/Saccharomycotina/).</title>
        <authorList>
            <person name="Morales L."/>
            <person name="Noel B."/>
            <person name="Porcel B."/>
            <person name="Marcet-Houben M."/>
            <person name="Hullo M-F."/>
            <person name="Sacerdot C."/>
            <person name="Tekaia F."/>
            <person name="Leh-Louis V."/>
            <person name="Despons L."/>
            <person name="Khanna V."/>
            <person name="Aury J-M."/>
            <person name="Barbe V."/>
            <person name="Couloux A."/>
            <person name="Labadie K."/>
            <person name="Pelletier E."/>
            <person name="Souciet J-L."/>
            <person name="Boekhout T."/>
            <person name="Gabaldon T."/>
            <person name="Wincker P."/>
            <person name="Dujon B."/>
        </authorList>
    </citation>
    <scope>NUCLEOTIDE SEQUENCE</scope>
    <source>
        <strain evidence="8">CBS 1993</strain>
    </source>
</reference>
<keyword evidence="9" id="KW-1185">Reference proteome</keyword>
<dbReference type="InterPro" id="IPR035551">
    <property type="entry name" value="Boi1/2_SH3"/>
</dbReference>
<dbReference type="InterPro" id="IPR011993">
    <property type="entry name" value="PH-like_dom_sf"/>
</dbReference>
<feature type="domain" description="SH3" evidence="5">
    <location>
        <begin position="9"/>
        <end position="73"/>
    </location>
</feature>
<feature type="domain" description="SAM" evidence="7">
    <location>
        <begin position="175"/>
        <end position="239"/>
    </location>
</feature>
<feature type="compositionally biased region" description="Basic and acidic residues" evidence="4">
    <location>
        <begin position="398"/>
        <end position="410"/>
    </location>
</feature>
<feature type="domain" description="PH" evidence="6">
    <location>
        <begin position="533"/>
        <end position="653"/>
    </location>
</feature>
<feature type="compositionally biased region" description="Polar residues" evidence="4">
    <location>
        <begin position="698"/>
        <end position="710"/>
    </location>
</feature>
<evidence type="ECO:0000256" key="4">
    <source>
        <dbReference type="SAM" id="MobiDB-lite"/>
    </source>
</evidence>
<dbReference type="STRING" id="1382522.W6MRG1"/>
<evidence type="ECO:0000256" key="2">
    <source>
        <dbReference type="ARBA" id="ARBA00022553"/>
    </source>
</evidence>